<dbReference type="Proteomes" id="UP000006395">
    <property type="component" value="Chromosome"/>
</dbReference>
<dbReference type="InterPro" id="IPR000055">
    <property type="entry name" value="Restrct_endonuc_typeI_TRD"/>
</dbReference>
<reference evidence="5 6" key="1">
    <citation type="journal article" date="2011" name="J. Bacteriol.">
        <title>Genome analyses of icelandic strains of Sulfolobus islandicus, model organisms for genetic and virus-host interaction studies.</title>
        <authorList>
            <person name="Guo L."/>
            <person name="Brugger K."/>
            <person name="Liu C."/>
            <person name="Shah S.A."/>
            <person name="Zheng H."/>
            <person name="Zhu Y."/>
            <person name="Wang S."/>
            <person name="Lillestol R.K."/>
            <person name="Chen L."/>
            <person name="Frank J."/>
            <person name="Prangishvili D."/>
            <person name="Paulin L."/>
            <person name="She Q."/>
            <person name="Huang L."/>
            <person name="Garrett R.A."/>
        </authorList>
    </citation>
    <scope>NUCLEOTIDE SEQUENCE [LARGE SCALE GENOMIC DNA]</scope>
    <source>
        <strain evidence="5 6">HVE10/4</strain>
    </source>
</reference>
<evidence type="ECO:0000256" key="1">
    <source>
        <dbReference type="ARBA" id="ARBA00010923"/>
    </source>
</evidence>
<dbReference type="GO" id="GO:0009307">
    <property type="term" value="P:DNA restriction-modification system"/>
    <property type="evidence" value="ECO:0007669"/>
    <property type="project" value="UniProtKB-KW"/>
</dbReference>
<evidence type="ECO:0000313" key="5">
    <source>
        <dbReference type="EMBL" id="ADX82784.1"/>
    </source>
</evidence>
<comment type="similarity">
    <text evidence="1">Belongs to the type-I restriction system S methylase family.</text>
</comment>
<dbReference type="Gene3D" id="3.90.220.20">
    <property type="entry name" value="DNA methylase specificity domains"/>
    <property type="match status" value="1"/>
</dbReference>
<dbReference type="Gene3D" id="1.10.287.1120">
    <property type="entry name" value="Bipartite methylase S protein"/>
    <property type="match status" value="1"/>
</dbReference>
<keyword evidence="3" id="KW-0238">DNA-binding</keyword>
<dbReference type="AlphaFoldDB" id="F0NPM7"/>
<dbReference type="PANTHER" id="PTHR30408">
    <property type="entry name" value="TYPE-1 RESTRICTION ENZYME ECOKI SPECIFICITY PROTEIN"/>
    <property type="match status" value="1"/>
</dbReference>
<organism evidence="5 6">
    <name type="scientific">Saccharolobus islandicus (strain HVE10/4)</name>
    <name type="common">Sulfolobus islandicus</name>
    <dbReference type="NCBI Taxonomy" id="930943"/>
    <lineage>
        <taxon>Archaea</taxon>
        <taxon>Thermoproteota</taxon>
        <taxon>Thermoprotei</taxon>
        <taxon>Sulfolobales</taxon>
        <taxon>Sulfolobaceae</taxon>
        <taxon>Saccharolobus</taxon>
    </lineage>
</organism>
<accession>F0NPM7</accession>
<dbReference type="InterPro" id="IPR052021">
    <property type="entry name" value="Type-I_RS_S_subunit"/>
</dbReference>
<evidence type="ECO:0000259" key="4">
    <source>
        <dbReference type="Pfam" id="PF01420"/>
    </source>
</evidence>
<keyword evidence="2" id="KW-0680">Restriction system</keyword>
<proteinExistence type="inferred from homology"/>
<dbReference type="PANTHER" id="PTHR30408:SF12">
    <property type="entry name" value="TYPE I RESTRICTION ENZYME MJAVIII SPECIFICITY SUBUNIT"/>
    <property type="match status" value="1"/>
</dbReference>
<feature type="domain" description="Type I restriction modification DNA specificity" evidence="4">
    <location>
        <begin position="15"/>
        <end position="206"/>
    </location>
</feature>
<keyword evidence="6" id="KW-1185">Reference proteome</keyword>
<sequence>MKMSDYVETEFGEFPKNWEVKRLSEIAELQRGLGYSGKEKSKDEIPDGYLFLTLNSIKKGGGLKEDGWTWIKSDRLKERHFVREGDIVIVNTDLSNDGSLIGSPAIVHFPEWYKKEKAVFSLDIFKLLLKVSNVDVNFLFYYLIFVQPLARKYHTGTTVWRINVDSWARDLLIPLPPLEEQKKIVKMLSIIDNKIEVETRYLEYLKRLKEKLLTALMSGRIRVNSITISDLL</sequence>
<protein>
    <submittedName>
        <fullName evidence="5">Type I restriction-modification system specificity subunit</fullName>
    </submittedName>
</protein>
<dbReference type="Pfam" id="PF01420">
    <property type="entry name" value="Methylase_S"/>
    <property type="match status" value="1"/>
</dbReference>
<evidence type="ECO:0000256" key="3">
    <source>
        <dbReference type="ARBA" id="ARBA00023125"/>
    </source>
</evidence>
<dbReference type="KEGG" id="sih:SiH_1436"/>
<name>F0NPM7_SACI0</name>
<gene>
    <name evidence="5" type="ordered locus">SiH_1436</name>
</gene>
<evidence type="ECO:0000256" key="2">
    <source>
        <dbReference type="ARBA" id="ARBA00022747"/>
    </source>
</evidence>
<dbReference type="REBASE" id="33008">
    <property type="entry name" value="S.Sis10ORF1437P"/>
</dbReference>
<dbReference type="HOGENOM" id="CLU_021095_10_0_2"/>
<dbReference type="GO" id="GO:0003677">
    <property type="term" value="F:DNA binding"/>
    <property type="evidence" value="ECO:0007669"/>
    <property type="project" value="UniProtKB-KW"/>
</dbReference>
<evidence type="ECO:0000313" key="6">
    <source>
        <dbReference type="Proteomes" id="UP000006395"/>
    </source>
</evidence>
<dbReference type="InterPro" id="IPR044946">
    <property type="entry name" value="Restrct_endonuc_typeI_TRD_sf"/>
</dbReference>
<dbReference type="SUPFAM" id="SSF116734">
    <property type="entry name" value="DNA methylase specificity domain"/>
    <property type="match status" value="1"/>
</dbReference>
<dbReference type="EMBL" id="CP002426">
    <property type="protein sequence ID" value="ADX82784.1"/>
    <property type="molecule type" value="Genomic_DNA"/>
</dbReference>